<proteinExistence type="predicted"/>
<dbReference type="EMBL" id="CP129013">
    <property type="protein sequence ID" value="WLR43060.1"/>
    <property type="molecule type" value="Genomic_DNA"/>
</dbReference>
<gene>
    <name evidence="1" type="ORF">LC087_02260</name>
</gene>
<evidence type="ECO:0000313" key="2">
    <source>
        <dbReference type="Proteomes" id="UP001197974"/>
    </source>
</evidence>
<protein>
    <submittedName>
        <fullName evidence="1">Uncharacterized protein</fullName>
    </submittedName>
</protein>
<organism evidence="1 2">
    <name type="scientific">Bacillus carboniphilus</name>
    <dbReference type="NCBI Taxonomy" id="86663"/>
    <lineage>
        <taxon>Bacteria</taxon>
        <taxon>Bacillati</taxon>
        <taxon>Bacillota</taxon>
        <taxon>Bacilli</taxon>
        <taxon>Bacillales</taxon>
        <taxon>Bacillaceae</taxon>
        <taxon>Bacillus</taxon>
    </lineage>
</organism>
<keyword evidence="2" id="KW-1185">Reference proteome</keyword>
<sequence>MAKVKFSTHSSQLKFEEVIEIPDEIVVGKSDIQKYSIYQEYLKEWLIRNVRGSFREVK</sequence>
<evidence type="ECO:0000313" key="1">
    <source>
        <dbReference type="EMBL" id="WLR43060.1"/>
    </source>
</evidence>
<dbReference type="RefSeq" id="WP_226538878.1">
    <property type="nucleotide sequence ID" value="NZ_CP129013.1"/>
</dbReference>
<reference evidence="1 2" key="1">
    <citation type="submission" date="2023-06" db="EMBL/GenBank/DDBJ databases">
        <title>Five Gram-positive bacteria isolated from mangrove sediments in Shenzhen, Guangdong, China.</title>
        <authorList>
            <person name="Yu S."/>
            <person name="Zheng W."/>
            <person name="Huang Y."/>
        </authorList>
    </citation>
    <scope>NUCLEOTIDE SEQUENCE [LARGE SCALE GENOMIC DNA]</scope>
    <source>
        <strain evidence="1 2">SaN35-3</strain>
    </source>
</reference>
<name>A0ABY9JUJ4_9BACI</name>
<dbReference type="Proteomes" id="UP001197974">
    <property type="component" value="Chromosome"/>
</dbReference>
<accession>A0ABY9JUJ4</accession>